<accession>A0A8S5LAV5</accession>
<evidence type="ECO:0000313" key="1">
    <source>
        <dbReference type="EMBL" id="DAD67133.1"/>
    </source>
</evidence>
<proteinExistence type="predicted"/>
<organism evidence="1">
    <name type="scientific">Siphoviridae sp. ctQCU10</name>
    <dbReference type="NCBI Taxonomy" id="2823579"/>
    <lineage>
        <taxon>Viruses</taxon>
        <taxon>Duplodnaviria</taxon>
        <taxon>Heunggongvirae</taxon>
        <taxon>Uroviricota</taxon>
        <taxon>Caudoviricetes</taxon>
    </lineage>
</organism>
<protein>
    <submittedName>
        <fullName evidence="1">Uncharacterized protein</fullName>
    </submittedName>
</protein>
<reference evidence="1" key="1">
    <citation type="journal article" date="2021" name="Proc. Natl. Acad. Sci. U.S.A.">
        <title>A Catalog of Tens of Thousands of Viruses from Human Metagenomes Reveals Hidden Associations with Chronic Diseases.</title>
        <authorList>
            <person name="Tisza M.J."/>
            <person name="Buck C.B."/>
        </authorList>
    </citation>
    <scope>NUCLEOTIDE SEQUENCE</scope>
    <source>
        <strain evidence="1">CtQCU10</strain>
    </source>
</reference>
<dbReference type="Pfam" id="PF20765">
    <property type="entry name" value="Phage_tail_terminator_8"/>
    <property type="match status" value="1"/>
</dbReference>
<dbReference type="InterPro" id="IPR049254">
    <property type="entry name" value="Phage_tail_terminator"/>
</dbReference>
<sequence>MIPSLDIRSALSALLKKHFPHAVYFTNNADSQKGYFHVEIAPKKRMVDPTIYERALDITLSLVLPPDARGRIDRTKLYEAVDTLDAALMPVLTIGDRHITVQETSSRIVDEVLHYSFTLDFADAMPGEEYELMEELAINGQREHTEEE</sequence>
<name>A0A8S5LAV5_9CAUD</name>
<dbReference type="EMBL" id="BK014668">
    <property type="protein sequence ID" value="DAD67133.1"/>
    <property type="molecule type" value="Genomic_DNA"/>
</dbReference>